<dbReference type="AlphaFoldDB" id="A0A9W4DJR4"/>
<dbReference type="Proteomes" id="UP001152519">
    <property type="component" value="Unassembled WGS sequence"/>
</dbReference>
<evidence type="ECO:0000313" key="1">
    <source>
        <dbReference type="EMBL" id="CAG6391462.1"/>
    </source>
</evidence>
<organism evidence="1 2">
    <name type="scientific">Actinacidiphila cocklensis</name>
    <dbReference type="NCBI Taxonomy" id="887465"/>
    <lineage>
        <taxon>Bacteria</taxon>
        <taxon>Bacillati</taxon>
        <taxon>Actinomycetota</taxon>
        <taxon>Actinomycetes</taxon>
        <taxon>Kitasatosporales</taxon>
        <taxon>Streptomycetaceae</taxon>
        <taxon>Actinacidiphila</taxon>
    </lineage>
</organism>
<proteinExistence type="predicted"/>
<dbReference type="Pfam" id="PF11848">
    <property type="entry name" value="DUF3368"/>
    <property type="match status" value="1"/>
</dbReference>
<dbReference type="InterPro" id="IPR021799">
    <property type="entry name" value="PIN-like_prokaryotic"/>
</dbReference>
<comment type="caution">
    <text evidence="1">The sequence shown here is derived from an EMBL/GenBank/DDBJ whole genome shotgun (WGS) entry which is preliminary data.</text>
</comment>
<evidence type="ECO:0008006" key="3">
    <source>
        <dbReference type="Google" id="ProtNLM"/>
    </source>
</evidence>
<keyword evidence="2" id="KW-1185">Reference proteome</keyword>
<reference evidence="1" key="1">
    <citation type="submission" date="2021-05" db="EMBL/GenBank/DDBJ databases">
        <authorList>
            <person name="Arsene-Ploetze F."/>
        </authorList>
    </citation>
    <scope>NUCLEOTIDE SEQUENCE</scope>
    <source>
        <strain evidence="1">DSM 42138</strain>
    </source>
</reference>
<dbReference type="EMBL" id="CAJSLV010000024">
    <property type="protein sequence ID" value="CAG6391462.1"/>
    <property type="molecule type" value="Genomic_DNA"/>
</dbReference>
<dbReference type="RefSeq" id="WP_251485119.1">
    <property type="nucleotide sequence ID" value="NZ_CAJSLV010000024.1"/>
</dbReference>
<dbReference type="PANTHER" id="PTHR39550:SF1">
    <property type="entry name" value="SLL0658 PROTEIN"/>
    <property type="match status" value="1"/>
</dbReference>
<sequence>MTADRLGVSLVFDSSPLNYFTRAGHLDTLEKLVEDRACLITTAVAEELQRGASRNSRLHMIGAQPWLSVVNDDSMRFLSLFSTFHGRLGGSRRDMKDIGEATTLAYAELHRCTAVVDDRVGRNIGTAYGISMSSSLHLLCHGLRNQLIAEEDACSVVDALRDAEAFLPCGGSDFLDWARAEGLLDSP</sequence>
<accession>A0A9W4DJR4</accession>
<protein>
    <recommendedName>
        <fullName evidence="3">Nucleic acid-binding protein</fullName>
    </recommendedName>
</protein>
<dbReference type="PANTHER" id="PTHR39550">
    <property type="entry name" value="SLL0658 PROTEIN"/>
    <property type="match status" value="1"/>
</dbReference>
<gene>
    <name evidence="1" type="ORF">SCOCK_120098</name>
</gene>
<name>A0A9W4DJR4_9ACTN</name>
<evidence type="ECO:0000313" key="2">
    <source>
        <dbReference type="Proteomes" id="UP001152519"/>
    </source>
</evidence>